<evidence type="ECO:0000313" key="3">
    <source>
        <dbReference type="Proteomes" id="UP000886520"/>
    </source>
</evidence>
<dbReference type="Proteomes" id="UP000886520">
    <property type="component" value="Chromosome 4"/>
</dbReference>
<keyword evidence="3" id="KW-1185">Reference proteome</keyword>
<name>A0A9D4V6V0_ADICA</name>
<protein>
    <submittedName>
        <fullName evidence="2">Uncharacterized protein</fullName>
    </submittedName>
</protein>
<reference evidence="2" key="1">
    <citation type="submission" date="2021-01" db="EMBL/GenBank/DDBJ databases">
        <title>Adiantum capillus-veneris genome.</title>
        <authorList>
            <person name="Fang Y."/>
            <person name="Liao Q."/>
        </authorList>
    </citation>
    <scope>NUCLEOTIDE SEQUENCE</scope>
    <source>
        <strain evidence="2">H3</strain>
        <tissue evidence="2">Leaf</tissue>
    </source>
</reference>
<evidence type="ECO:0000256" key="1">
    <source>
        <dbReference type="SAM" id="MobiDB-lite"/>
    </source>
</evidence>
<accession>A0A9D4V6V0</accession>
<organism evidence="2 3">
    <name type="scientific">Adiantum capillus-veneris</name>
    <name type="common">Maidenhair fern</name>
    <dbReference type="NCBI Taxonomy" id="13818"/>
    <lineage>
        <taxon>Eukaryota</taxon>
        <taxon>Viridiplantae</taxon>
        <taxon>Streptophyta</taxon>
        <taxon>Embryophyta</taxon>
        <taxon>Tracheophyta</taxon>
        <taxon>Polypodiopsida</taxon>
        <taxon>Polypodiidae</taxon>
        <taxon>Polypodiales</taxon>
        <taxon>Pteridineae</taxon>
        <taxon>Pteridaceae</taxon>
        <taxon>Vittarioideae</taxon>
        <taxon>Adiantum</taxon>
    </lineage>
</organism>
<proteinExistence type="predicted"/>
<evidence type="ECO:0000313" key="2">
    <source>
        <dbReference type="EMBL" id="KAI5080864.1"/>
    </source>
</evidence>
<sequence length="147" mass="16672">MTKSCFTSETNNFPVYWSDHDAIYILLDKQSLAPVNSSNHSLFKPANPATCKNYPAHSDLNNWSLVLQRAKSKKQMQILFLVARTHKETFTLLRTYASKGSQARRIPKERASQQQAANGSALSATPPNSSRFFKEQRAKNKCRYCSL</sequence>
<dbReference type="EMBL" id="JABFUD020000004">
    <property type="protein sequence ID" value="KAI5080864.1"/>
    <property type="molecule type" value="Genomic_DNA"/>
</dbReference>
<feature type="region of interest" description="Disordered" evidence="1">
    <location>
        <begin position="101"/>
        <end position="135"/>
    </location>
</feature>
<dbReference type="AlphaFoldDB" id="A0A9D4V6V0"/>
<feature type="compositionally biased region" description="Polar residues" evidence="1">
    <location>
        <begin position="112"/>
        <end position="131"/>
    </location>
</feature>
<gene>
    <name evidence="2" type="ORF">GOP47_0004047</name>
</gene>
<comment type="caution">
    <text evidence="2">The sequence shown here is derived from an EMBL/GenBank/DDBJ whole genome shotgun (WGS) entry which is preliminary data.</text>
</comment>